<reference evidence="1" key="1">
    <citation type="journal article" date="2023" name="G3 (Bethesda)">
        <title>A reference genome for the long-term kleptoplast-retaining sea slug Elysia crispata morphotype clarki.</title>
        <authorList>
            <person name="Eastman K.E."/>
            <person name="Pendleton A.L."/>
            <person name="Shaikh M.A."/>
            <person name="Suttiyut T."/>
            <person name="Ogas R."/>
            <person name="Tomko P."/>
            <person name="Gavelis G."/>
            <person name="Widhalm J.R."/>
            <person name="Wisecaver J.H."/>
        </authorList>
    </citation>
    <scope>NUCLEOTIDE SEQUENCE</scope>
    <source>
        <strain evidence="1">ECLA1</strain>
    </source>
</reference>
<protein>
    <submittedName>
        <fullName evidence="1">Uncharacterized protein</fullName>
    </submittedName>
</protein>
<gene>
    <name evidence="1" type="ORF">RRG08_019636</name>
</gene>
<keyword evidence="2" id="KW-1185">Reference proteome</keyword>
<dbReference type="Proteomes" id="UP001283361">
    <property type="component" value="Unassembled WGS sequence"/>
</dbReference>
<proteinExistence type="predicted"/>
<sequence length="189" mass="21127">MSPRHTSSRGLCHSVTSVSEIIPLLTRVTPAVKPNQVFIRRVIGSGTASENSDQTPGQTLTQRGKKMDVLMDLRAKQSCKIPKVLRDVRSEFVCLVGEAPPAHTGTRTARASVHSAHAQEIYMSPVARVGEIVLMLRFQKKNSYIQSVHAEEIKQISKLEYALRLPLVRTFVSRFHSKAVVWDKLRSQV</sequence>
<name>A0AAE0ZSG6_9GAST</name>
<dbReference type="EMBL" id="JAWDGP010003388">
    <property type="protein sequence ID" value="KAK3774773.1"/>
    <property type="molecule type" value="Genomic_DNA"/>
</dbReference>
<evidence type="ECO:0000313" key="1">
    <source>
        <dbReference type="EMBL" id="KAK3774773.1"/>
    </source>
</evidence>
<organism evidence="1 2">
    <name type="scientific">Elysia crispata</name>
    <name type="common">lettuce slug</name>
    <dbReference type="NCBI Taxonomy" id="231223"/>
    <lineage>
        <taxon>Eukaryota</taxon>
        <taxon>Metazoa</taxon>
        <taxon>Spiralia</taxon>
        <taxon>Lophotrochozoa</taxon>
        <taxon>Mollusca</taxon>
        <taxon>Gastropoda</taxon>
        <taxon>Heterobranchia</taxon>
        <taxon>Euthyneura</taxon>
        <taxon>Panpulmonata</taxon>
        <taxon>Sacoglossa</taxon>
        <taxon>Placobranchoidea</taxon>
        <taxon>Plakobranchidae</taxon>
        <taxon>Elysia</taxon>
    </lineage>
</organism>
<dbReference type="AlphaFoldDB" id="A0AAE0ZSG6"/>
<comment type="caution">
    <text evidence="1">The sequence shown here is derived from an EMBL/GenBank/DDBJ whole genome shotgun (WGS) entry which is preliminary data.</text>
</comment>
<accession>A0AAE0ZSG6</accession>
<evidence type="ECO:0000313" key="2">
    <source>
        <dbReference type="Proteomes" id="UP001283361"/>
    </source>
</evidence>